<evidence type="ECO:0000256" key="1">
    <source>
        <dbReference type="SAM" id="Phobius"/>
    </source>
</evidence>
<reference evidence="2 4" key="1">
    <citation type="journal article" date="2011" name="Nature">
        <title>The Medicago genome provides insight into the evolution of rhizobial symbioses.</title>
        <authorList>
            <person name="Young N.D."/>
            <person name="Debelle F."/>
            <person name="Oldroyd G.E."/>
            <person name="Geurts R."/>
            <person name="Cannon S.B."/>
            <person name="Udvardi M.K."/>
            <person name="Benedito V.A."/>
            <person name="Mayer K.F."/>
            <person name="Gouzy J."/>
            <person name="Schoof H."/>
            <person name="Van de Peer Y."/>
            <person name="Proost S."/>
            <person name="Cook D.R."/>
            <person name="Meyers B.C."/>
            <person name="Spannagl M."/>
            <person name="Cheung F."/>
            <person name="De Mita S."/>
            <person name="Krishnakumar V."/>
            <person name="Gundlach H."/>
            <person name="Zhou S."/>
            <person name="Mudge J."/>
            <person name="Bharti A.K."/>
            <person name="Murray J.D."/>
            <person name="Naoumkina M.A."/>
            <person name="Rosen B."/>
            <person name="Silverstein K.A."/>
            <person name="Tang H."/>
            <person name="Rombauts S."/>
            <person name="Zhao P.X."/>
            <person name="Zhou P."/>
            <person name="Barbe V."/>
            <person name="Bardou P."/>
            <person name="Bechner M."/>
            <person name="Bellec A."/>
            <person name="Berger A."/>
            <person name="Berges H."/>
            <person name="Bidwell S."/>
            <person name="Bisseling T."/>
            <person name="Choisne N."/>
            <person name="Couloux A."/>
            <person name="Denny R."/>
            <person name="Deshpande S."/>
            <person name="Dai X."/>
            <person name="Doyle J.J."/>
            <person name="Dudez A.M."/>
            <person name="Farmer A.D."/>
            <person name="Fouteau S."/>
            <person name="Franken C."/>
            <person name="Gibelin C."/>
            <person name="Gish J."/>
            <person name="Goldstein S."/>
            <person name="Gonzalez A.J."/>
            <person name="Green P.J."/>
            <person name="Hallab A."/>
            <person name="Hartog M."/>
            <person name="Hua A."/>
            <person name="Humphray S.J."/>
            <person name="Jeong D.H."/>
            <person name="Jing Y."/>
            <person name="Jocker A."/>
            <person name="Kenton S.M."/>
            <person name="Kim D.J."/>
            <person name="Klee K."/>
            <person name="Lai H."/>
            <person name="Lang C."/>
            <person name="Lin S."/>
            <person name="Macmil S.L."/>
            <person name="Magdelenat G."/>
            <person name="Matthews L."/>
            <person name="McCorrison J."/>
            <person name="Monaghan E.L."/>
            <person name="Mun J.H."/>
            <person name="Najar F.Z."/>
            <person name="Nicholson C."/>
            <person name="Noirot C."/>
            <person name="O'Bleness M."/>
            <person name="Paule C.R."/>
            <person name="Poulain J."/>
            <person name="Prion F."/>
            <person name="Qin B."/>
            <person name="Qu C."/>
            <person name="Retzel E.F."/>
            <person name="Riddle C."/>
            <person name="Sallet E."/>
            <person name="Samain S."/>
            <person name="Samson N."/>
            <person name="Sanders I."/>
            <person name="Saurat O."/>
            <person name="Scarpelli C."/>
            <person name="Schiex T."/>
            <person name="Segurens B."/>
            <person name="Severin A.J."/>
            <person name="Sherrier D.J."/>
            <person name="Shi R."/>
            <person name="Sims S."/>
            <person name="Singer S.R."/>
            <person name="Sinharoy S."/>
            <person name="Sterck L."/>
            <person name="Viollet A."/>
            <person name="Wang B.B."/>
            <person name="Wang K."/>
            <person name="Wang M."/>
            <person name="Wang X."/>
            <person name="Warfsmann J."/>
            <person name="Weissenbach J."/>
            <person name="White D.D."/>
            <person name="White J.D."/>
            <person name="Wiley G.B."/>
            <person name="Wincker P."/>
            <person name="Xing Y."/>
            <person name="Yang L."/>
            <person name="Yao Z."/>
            <person name="Ying F."/>
            <person name="Zhai J."/>
            <person name="Zhou L."/>
            <person name="Zuber A."/>
            <person name="Denarie J."/>
            <person name="Dixon R.A."/>
            <person name="May G.D."/>
            <person name="Schwartz D.C."/>
            <person name="Rogers J."/>
            <person name="Quetier F."/>
            <person name="Town C.D."/>
            <person name="Roe B.A."/>
        </authorList>
    </citation>
    <scope>NUCLEOTIDE SEQUENCE [LARGE SCALE GENOMIC DNA]</scope>
    <source>
        <strain evidence="2">A17</strain>
        <strain evidence="3 4">cv. Jemalong A17</strain>
    </source>
</reference>
<protein>
    <submittedName>
        <fullName evidence="2">Transmembrane protein, putative</fullName>
    </submittedName>
</protein>
<name>A0A072U3F1_MEDTR</name>
<keyword evidence="1" id="KW-1133">Transmembrane helix</keyword>
<proteinExistence type="predicted"/>
<accession>A0A072U3F1</accession>
<evidence type="ECO:0000313" key="4">
    <source>
        <dbReference type="Proteomes" id="UP000002051"/>
    </source>
</evidence>
<dbReference type="AlphaFoldDB" id="A0A072U3F1"/>
<gene>
    <name evidence="2" type="ordered locus">MTR_7g096070</name>
</gene>
<keyword evidence="1" id="KW-0472">Membrane</keyword>
<dbReference type="EMBL" id="CM001223">
    <property type="protein sequence ID" value="KEH23851.1"/>
    <property type="molecule type" value="Genomic_DNA"/>
</dbReference>
<evidence type="ECO:0000313" key="3">
    <source>
        <dbReference type="EnsemblPlants" id="KEH23851"/>
    </source>
</evidence>
<evidence type="ECO:0000313" key="2">
    <source>
        <dbReference type="EMBL" id="KEH23851.1"/>
    </source>
</evidence>
<dbReference type="EnsemblPlants" id="KEH23851">
    <property type="protein sequence ID" value="KEH23851"/>
    <property type="gene ID" value="MTR_7g096070"/>
</dbReference>
<feature type="transmembrane region" description="Helical" evidence="1">
    <location>
        <begin position="65"/>
        <end position="84"/>
    </location>
</feature>
<organism evidence="2 4">
    <name type="scientific">Medicago truncatula</name>
    <name type="common">Barrel medic</name>
    <name type="synonym">Medicago tribuloides</name>
    <dbReference type="NCBI Taxonomy" id="3880"/>
    <lineage>
        <taxon>Eukaryota</taxon>
        <taxon>Viridiplantae</taxon>
        <taxon>Streptophyta</taxon>
        <taxon>Embryophyta</taxon>
        <taxon>Tracheophyta</taxon>
        <taxon>Spermatophyta</taxon>
        <taxon>Magnoliopsida</taxon>
        <taxon>eudicotyledons</taxon>
        <taxon>Gunneridae</taxon>
        <taxon>Pentapetalae</taxon>
        <taxon>rosids</taxon>
        <taxon>fabids</taxon>
        <taxon>Fabales</taxon>
        <taxon>Fabaceae</taxon>
        <taxon>Papilionoideae</taxon>
        <taxon>50 kb inversion clade</taxon>
        <taxon>NPAAA clade</taxon>
        <taxon>Hologalegina</taxon>
        <taxon>IRL clade</taxon>
        <taxon>Trifolieae</taxon>
        <taxon>Medicago</taxon>
    </lineage>
</organism>
<dbReference type="HOGENOM" id="CLU_2053154_0_0_1"/>
<keyword evidence="1 2" id="KW-0812">Transmembrane</keyword>
<reference evidence="2 4" key="2">
    <citation type="journal article" date="2014" name="BMC Genomics">
        <title>An improved genome release (version Mt4.0) for the model legume Medicago truncatula.</title>
        <authorList>
            <person name="Tang H."/>
            <person name="Krishnakumar V."/>
            <person name="Bidwell S."/>
            <person name="Rosen B."/>
            <person name="Chan A."/>
            <person name="Zhou S."/>
            <person name="Gentzbittel L."/>
            <person name="Childs K.L."/>
            <person name="Yandell M."/>
            <person name="Gundlach H."/>
            <person name="Mayer K.F."/>
            <person name="Schwartz D.C."/>
            <person name="Town C.D."/>
        </authorList>
    </citation>
    <scope>GENOME REANNOTATION</scope>
    <source>
        <strain evidence="2">A17</strain>
        <strain evidence="3 4">cv. Jemalong A17</strain>
    </source>
</reference>
<sequence length="120" mass="14303">MFLPVLINSCSPTHLARNYHIHIQNQNSKLIYPLYIYLHHQFKIHNSQLKTMMNIKNSKFPQNSMIVHAQTFIFFSLHPWLLVFRTMGIRIKKSNPTKYIDPSTKIKLSKYPKSKTQIQY</sequence>
<reference evidence="3" key="3">
    <citation type="submission" date="2015-04" db="UniProtKB">
        <authorList>
            <consortium name="EnsemblPlants"/>
        </authorList>
    </citation>
    <scope>IDENTIFICATION</scope>
    <source>
        <strain evidence="3">cv. Jemalong A17</strain>
    </source>
</reference>
<dbReference type="Proteomes" id="UP000002051">
    <property type="component" value="Unassembled WGS sequence"/>
</dbReference>
<keyword evidence="4" id="KW-1185">Reference proteome</keyword>